<gene>
    <name evidence="21" type="primary">pyc</name>
    <name evidence="21" type="ORF">FQ775_16265</name>
</gene>
<dbReference type="UniPathway" id="UPA00138"/>
<dbReference type="InterPro" id="IPR013785">
    <property type="entry name" value="Aldolase_TIM"/>
</dbReference>
<dbReference type="Gene3D" id="3.10.600.10">
    <property type="entry name" value="pyruvate carboxylase f1077a mutant domain"/>
    <property type="match status" value="2"/>
</dbReference>
<dbReference type="KEGG" id="niy:FQ775_16265"/>
<dbReference type="FunFam" id="2.40.50.100:FF:000003">
    <property type="entry name" value="Acetyl-CoA carboxylase biotin carboxyl carrier protein"/>
    <property type="match status" value="1"/>
</dbReference>
<dbReference type="InterPro" id="IPR000089">
    <property type="entry name" value="Biotin_lipoyl"/>
</dbReference>
<dbReference type="InterPro" id="IPR055268">
    <property type="entry name" value="PCB-like"/>
</dbReference>
<evidence type="ECO:0000259" key="17">
    <source>
        <dbReference type="PROSITE" id="PS50968"/>
    </source>
</evidence>
<dbReference type="FunFam" id="3.20.20.70:FF:000033">
    <property type="entry name" value="Pyruvate carboxylase"/>
    <property type="match status" value="1"/>
</dbReference>
<feature type="binding site" evidence="14">
    <location>
        <position position="746"/>
    </location>
    <ligand>
        <name>Mn(2+)</name>
        <dbReference type="ChEBI" id="CHEBI:29035"/>
    </ligand>
</feature>
<feature type="modified residue" description="N6-carboxylysine" evidence="15">
    <location>
        <position position="717"/>
    </location>
</feature>
<evidence type="ECO:0000256" key="6">
    <source>
        <dbReference type="ARBA" id="ARBA00022723"/>
    </source>
</evidence>
<dbReference type="PROSITE" id="PS00188">
    <property type="entry name" value="BIOTIN"/>
    <property type="match status" value="1"/>
</dbReference>
<evidence type="ECO:0000256" key="8">
    <source>
        <dbReference type="ARBA" id="ARBA00022840"/>
    </source>
</evidence>
<evidence type="ECO:0000256" key="15">
    <source>
        <dbReference type="PIRSR" id="PIRSR001594-4"/>
    </source>
</evidence>
<dbReference type="Gene3D" id="2.40.50.100">
    <property type="match status" value="1"/>
</dbReference>
<feature type="binding site" evidence="13">
    <location>
        <position position="620"/>
    </location>
    <ligand>
        <name>substrate</name>
    </ligand>
</feature>
<accession>A0A5B8L1V4</accession>
<name>A0A5B8L1V4_9HYPH</name>
<dbReference type="AlphaFoldDB" id="A0A5B8L1V4"/>
<dbReference type="SUPFAM" id="SSF56059">
    <property type="entry name" value="Glutathione synthetase ATP-binding domain-like"/>
    <property type="match status" value="1"/>
</dbReference>
<dbReference type="FunFam" id="3.40.50.20:FF:000010">
    <property type="entry name" value="Propionyl-CoA carboxylase subunit alpha"/>
    <property type="match status" value="1"/>
</dbReference>
<dbReference type="SUPFAM" id="SSF51230">
    <property type="entry name" value="Single hybrid motif"/>
    <property type="match status" value="1"/>
</dbReference>
<dbReference type="SUPFAM" id="SSF52440">
    <property type="entry name" value="PreATP-grasp domain"/>
    <property type="match status" value="1"/>
</dbReference>
<keyword evidence="5 11" id="KW-0436">Ligase</keyword>
<dbReference type="InterPro" id="IPR001882">
    <property type="entry name" value="Biotin_BS"/>
</dbReference>
<reference evidence="21" key="1">
    <citation type="submission" date="2020-04" db="EMBL/GenBank/DDBJ databases">
        <title>Nitratireductor sp. nov. isolated from mangrove soil.</title>
        <authorList>
            <person name="Ye Y."/>
        </authorList>
    </citation>
    <scope>NUCLEOTIDE SEQUENCE</scope>
    <source>
        <strain evidence="21">SY7</strain>
    </source>
</reference>
<dbReference type="PANTHER" id="PTHR43778:SF2">
    <property type="entry name" value="PYRUVATE CARBOXYLASE, MITOCHONDRIAL"/>
    <property type="match status" value="1"/>
</dbReference>
<dbReference type="PROSITE" id="PS50975">
    <property type="entry name" value="ATP_GRASP"/>
    <property type="match status" value="1"/>
</dbReference>
<dbReference type="SUPFAM" id="SSF51246">
    <property type="entry name" value="Rudiment single hybrid motif"/>
    <property type="match status" value="1"/>
</dbReference>
<dbReference type="GO" id="GO:0005524">
    <property type="term" value="F:ATP binding"/>
    <property type="evidence" value="ECO:0007669"/>
    <property type="project" value="UniProtKB-UniRule"/>
</dbReference>
<dbReference type="PROSITE" id="PS00867">
    <property type="entry name" value="CPSASE_2"/>
    <property type="match status" value="1"/>
</dbReference>
<dbReference type="InterPro" id="IPR005481">
    <property type="entry name" value="BC-like_N"/>
</dbReference>
<organism evidence="21 22">
    <name type="scientific">Nitratireductor mangrovi</name>
    <dbReference type="NCBI Taxonomy" id="2599600"/>
    <lineage>
        <taxon>Bacteria</taxon>
        <taxon>Pseudomonadati</taxon>
        <taxon>Pseudomonadota</taxon>
        <taxon>Alphaproteobacteria</taxon>
        <taxon>Hyphomicrobiales</taxon>
        <taxon>Phyllobacteriaceae</taxon>
        <taxon>Nitratireductor</taxon>
    </lineage>
</organism>
<comment type="pathway">
    <text evidence="2">Carbohydrate biosynthesis; gluconeogenesis.</text>
</comment>
<dbReference type="Pfam" id="PF02785">
    <property type="entry name" value="Biotin_carb_C"/>
    <property type="match status" value="1"/>
</dbReference>
<dbReference type="InterPro" id="IPR005482">
    <property type="entry name" value="Biotin_COase_C"/>
</dbReference>
<feature type="binding site" evidence="13">
    <location>
        <position position="208"/>
    </location>
    <ligand>
        <name>ATP</name>
        <dbReference type="ChEBI" id="CHEBI:30616"/>
    </ligand>
</feature>
<keyword evidence="7 11" id="KW-0547">Nucleotide-binding</keyword>
<dbReference type="EMBL" id="CP042301">
    <property type="protein sequence ID" value="QDZ01803.1"/>
    <property type="molecule type" value="Genomic_DNA"/>
</dbReference>
<feature type="domain" description="Pyruvate carboxyltransferase" evidence="20">
    <location>
        <begin position="539"/>
        <end position="807"/>
    </location>
</feature>
<comment type="cofactor">
    <cofactor evidence="1 11">
        <name>biotin</name>
        <dbReference type="ChEBI" id="CHEBI:57586"/>
    </cofactor>
</comment>
<evidence type="ECO:0000256" key="10">
    <source>
        <dbReference type="ARBA" id="ARBA00023268"/>
    </source>
</evidence>
<dbReference type="GO" id="GO:0046872">
    <property type="term" value="F:metal ion binding"/>
    <property type="evidence" value="ECO:0007669"/>
    <property type="project" value="UniProtKB-KW"/>
</dbReference>
<dbReference type="Pfam" id="PF00289">
    <property type="entry name" value="Biotin_carb_N"/>
    <property type="match status" value="1"/>
</dbReference>
<dbReference type="PROSITE" id="PS50991">
    <property type="entry name" value="PYR_CT"/>
    <property type="match status" value="1"/>
</dbReference>
<evidence type="ECO:0000256" key="14">
    <source>
        <dbReference type="PIRSR" id="PIRSR001594-3"/>
    </source>
</evidence>
<feature type="binding site" description="via carbamate group" evidence="14">
    <location>
        <position position="717"/>
    </location>
    <ligand>
        <name>Mn(2+)</name>
        <dbReference type="ChEBI" id="CHEBI:29035"/>
    </ligand>
</feature>
<evidence type="ECO:0000256" key="7">
    <source>
        <dbReference type="ARBA" id="ARBA00022741"/>
    </source>
</evidence>
<keyword evidence="9 11" id="KW-0092">Biotin</keyword>
<dbReference type="RefSeq" id="WP_146300444.1">
    <property type="nucleotide sequence ID" value="NZ_CP042301.2"/>
</dbReference>
<dbReference type="InterPro" id="IPR011761">
    <property type="entry name" value="ATP-grasp"/>
</dbReference>
<evidence type="ECO:0000256" key="5">
    <source>
        <dbReference type="ARBA" id="ARBA00022598"/>
    </source>
</evidence>
<dbReference type="OrthoDB" id="9763189at2"/>
<evidence type="ECO:0000256" key="2">
    <source>
        <dbReference type="ARBA" id="ARBA00004742"/>
    </source>
</evidence>
<keyword evidence="21" id="KW-0670">Pyruvate</keyword>
<dbReference type="Pfam" id="PF00364">
    <property type="entry name" value="Biotin_lipoyl"/>
    <property type="match status" value="1"/>
</dbReference>
<dbReference type="NCBIfam" id="TIGR01235">
    <property type="entry name" value="pyruv_carbox"/>
    <property type="match status" value="1"/>
</dbReference>
<proteinExistence type="predicted"/>
<evidence type="ECO:0000256" key="3">
    <source>
        <dbReference type="ARBA" id="ARBA00013057"/>
    </source>
</evidence>
<dbReference type="InterPro" id="IPR005930">
    <property type="entry name" value="Pyruv_COase"/>
</dbReference>
<feature type="domain" description="Biotin carboxylation" evidence="19">
    <location>
        <begin position="2"/>
        <end position="462"/>
    </location>
</feature>
<dbReference type="Gene3D" id="3.20.20.70">
    <property type="entry name" value="Aldolase class I"/>
    <property type="match status" value="1"/>
</dbReference>
<keyword evidence="8 11" id="KW-0067">ATP-binding</keyword>
<dbReference type="NCBIfam" id="NF006761">
    <property type="entry name" value="PRK09282.1"/>
    <property type="match status" value="1"/>
</dbReference>
<feature type="region of interest" description="Disordered" evidence="16">
    <location>
        <begin position="1062"/>
        <end position="1081"/>
    </location>
</feature>
<dbReference type="CDD" id="cd07937">
    <property type="entry name" value="DRE_TIM_PC_TC_5S"/>
    <property type="match status" value="1"/>
</dbReference>
<dbReference type="InterPro" id="IPR003379">
    <property type="entry name" value="Carboxylase_cons_dom"/>
</dbReference>
<dbReference type="PIRSF" id="PIRSF001594">
    <property type="entry name" value="Pyruv_carbox"/>
    <property type="match status" value="1"/>
</dbReference>
<dbReference type="PROSITE" id="PS50979">
    <property type="entry name" value="BC"/>
    <property type="match status" value="1"/>
</dbReference>
<feature type="binding site" evidence="13">
    <location>
        <position position="124"/>
    </location>
    <ligand>
        <name>ATP</name>
        <dbReference type="ChEBI" id="CHEBI:30616"/>
    </ligand>
</feature>
<dbReference type="NCBIfam" id="NF009554">
    <property type="entry name" value="PRK12999.1"/>
    <property type="match status" value="1"/>
</dbReference>
<dbReference type="SUPFAM" id="SSF51569">
    <property type="entry name" value="Aldolase"/>
    <property type="match status" value="1"/>
</dbReference>
<feature type="binding site" evidence="14">
    <location>
        <position position="548"/>
    </location>
    <ligand>
        <name>Mn(2+)</name>
        <dbReference type="ChEBI" id="CHEBI:29035"/>
    </ligand>
</feature>
<dbReference type="Pfam" id="PF02436">
    <property type="entry name" value="PYC_OADA"/>
    <property type="match status" value="1"/>
</dbReference>
<evidence type="ECO:0000313" key="22">
    <source>
        <dbReference type="Proteomes" id="UP000321389"/>
    </source>
</evidence>
<feature type="modified residue" description="N6-biotinyllysine" evidence="15">
    <location>
        <position position="1118"/>
    </location>
</feature>
<comment type="function">
    <text evidence="11">Catalyzes a 2-step reaction, involving the ATP-dependent carboxylation of the covalently attached biotin in the first step and the transfer of the carboxyl group to pyruvate in the second.</text>
</comment>
<evidence type="ECO:0000259" key="19">
    <source>
        <dbReference type="PROSITE" id="PS50979"/>
    </source>
</evidence>
<dbReference type="Gene3D" id="3.30.470.20">
    <property type="entry name" value="ATP-grasp fold, B domain"/>
    <property type="match status" value="1"/>
</dbReference>
<dbReference type="InterPro" id="IPR011764">
    <property type="entry name" value="Biotin_carboxylation_dom"/>
</dbReference>
<dbReference type="EC" id="6.4.1.1" evidence="3 11"/>
<dbReference type="Pfam" id="PF00682">
    <property type="entry name" value="HMGL-like"/>
    <property type="match status" value="1"/>
</dbReference>
<dbReference type="GO" id="GO:0005737">
    <property type="term" value="C:cytoplasm"/>
    <property type="evidence" value="ECO:0007669"/>
    <property type="project" value="TreeGrafter"/>
</dbReference>
<evidence type="ECO:0000259" key="20">
    <source>
        <dbReference type="PROSITE" id="PS50991"/>
    </source>
</evidence>
<dbReference type="GO" id="GO:0006094">
    <property type="term" value="P:gluconeogenesis"/>
    <property type="evidence" value="ECO:0007669"/>
    <property type="project" value="UniProtKB-UniPathway"/>
</dbReference>
<evidence type="ECO:0000256" key="9">
    <source>
        <dbReference type="ARBA" id="ARBA00023267"/>
    </source>
</evidence>
<evidence type="ECO:0000256" key="11">
    <source>
        <dbReference type="PIRNR" id="PIRNR001594"/>
    </source>
</evidence>
<dbReference type="InterPro" id="IPR000891">
    <property type="entry name" value="PYR_CT"/>
</dbReference>
<keyword evidence="6 14" id="KW-0479">Metal-binding</keyword>
<dbReference type="Pfam" id="PF02786">
    <property type="entry name" value="CPSase_L_D2"/>
    <property type="match status" value="1"/>
</dbReference>
<dbReference type="FunFam" id="3.30.1490.20:FF:000003">
    <property type="entry name" value="acetyl-CoA carboxylase isoform X1"/>
    <property type="match status" value="1"/>
</dbReference>
<evidence type="ECO:0000256" key="12">
    <source>
        <dbReference type="PIRSR" id="PIRSR001594-1"/>
    </source>
</evidence>
<protein>
    <recommendedName>
        <fullName evidence="3 11">Pyruvate carboxylase</fullName>
        <ecNumber evidence="3 11">6.4.1.1</ecNumber>
    </recommendedName>
</protein>
<feature type="domain" description="Lipoyl-binding" evidence="17">
    <location>
        <begin position="1077"/>
        <end position="1152"/>
    </location>
</feature>
<dbReference type="CDD" id="cd06850">
    <property type="entry name" value="biotinyl_domain"/>
    <property type="match status" value="1"/>
</dbReference>
<keyword evidence="4" id="KW-0312">Gluconeogenesis</keyword>
<evidence type="ECO:0000256" key="16">
    <source>
        <dbReference type="SAM" id="MobiDB-lite"/>
    </source>
</evidence>
<dbReference type="PROSITE" id="PS50968">
    <property type="entry name" value="BIOTINYL_LIPOYL"/>
    <property type="match status" value="1"/>
</dbReference>
<evidence type="ECO:0000259" key="18">
    <source>
        <dbReference type="PROSITE" id="PS50975"/>
    </source>
</evidence>
<dbReference type="PROSITE" id="PS00866">
    <property type="entry name" value="CPSASE_1"/>
    <property type="match status" value="1"/>
</dbReference>
<dbReference type="GO" id="GO:0004736">
    <property type="term" value="F:pyruvate carboxylase activity"/>
    <property type="evidence" value="ECO:0007669"/>
    <property type="project" value="UniProtKB-EC"/>
</dbReference>
<dbReference type="InterPro" id="IPR005479">
    <property type="entry name" value="CPAse_ATP-bd"/>
</dbReference>
<dbReference type="SUPFAM" id="SSF89000">
    <property type="entry name" value="post-HMGL domain-like"/>
    <property type="match status" value="1"/>
</dbReference>
<feature type="active site" evidence="12">
    <location>
        <position position="301"/>
    </location>
</feature>
<dbReference type="InterPro" id="IPR011054">
    <property type="entry name" value="Rudment_hybrid_motif"/>
</dbReference>
<feature type="binding site" evidence="14">
    <location>
        <position position="748"/>
    </location>
    <ligand>
        <name>Mn(2+)</name>
        <dbReference type="ChEBI" id="CHEBI:29035"/>
    </ligand>
</feature>
<evidence type="ECO:0000256" key="4">
    <source>
        <dbReference type="ARBA" id="ARBA00022432"/>
    </source>
</evidence>
<dbReference type="InterPro" id="IPR016185">
    <property type="entry name" value="PreATP-grasp_dom_sf"/>
</dbReference>
<dbReference type="SMART" id="SM00878">
    <property type="entry name" value="Biotin_carb_C"/>
    <property type="match status" value="1"/>
</dbReference>
<feature type="domain" description="ATP-grasp" evidence="18">
    <location>
        <begin position="128"/>
        <end position="326"/>
    </location>
</feature>
<keyword evidence="22" id="KW-1185">Reference proteome</keyword>
<dbReference type="InterPro" id="IPR011053">
    <property type="entry name" value="Single_hybrid_motif"/>
</dbReference>
<evidence type="ECO:0000256" key="13">
    <source>
        <dbReference type="PIRSR" id="PIRSR001594-2"/>
    </source>
</evidence>
<dbReference type="Proteomes" id="UP000321389">
    <property type="component" value="Chromosome"/>
</dbReference>
<keyword evidence="10" id="KW-0511">Multifunctional enzyme</keyword>
<comment type="catalytic activity">
    <reaction evidence="11">
        <text>hydrogencarbonate + pyruvate + ATP = oxaloacetate + ADP + phosphate + H(+)</text>
        <dbReference type="Rhea" id="RHEA:20844"/>
        <dbReference type="ChEBI" id="CHEBI:15361"/>
        <dbReference type="ChEBI" id="CHEBI:15378"/>
        <dbReference type="ChEBI" id="CHEBI:16452"/>
        <dbReference type="ChEBI" id="CHEBI:17544"/>
        <dbReference type="ChEBI" id="CHEBI:30616"/>
        <dbReference type="ChEBI" id="CHEBI:43474"/>
        <dbReference type="ChEBI" id="CHEBI:456216"/>
        <dbReference type="EC" id="6.4.1.1"/>
    </reaction>
</comment>
<dbReference type="PANTHER" id="PTHR43778">
    <property type="entry name" value="PYRUVATE CARBOXYLASE"/>
    <property type="match status" value="1"/>
</dbReference>
<evidence type="ECO:0000256" key="1">
    <source>
        <dbReference type="ARBA" id="ARBA00001953"/>
    </source>
</evidence>
<evidence type="ECO:0000313" key="21">
    <source>
        <dbReference type="EMBL" id="QDZ01803.1"/>
    </source>
</evidence>
<feature type="binding site" evidence="13">
    <location>
        <position position="881"/>
    </location>
    <ligand>
        <name>substrate</name>
    </ligand>
</feature>
<sequence length="1155" mass="125720">MPISKILVANRSEIAIRVFRAANELDIRTVAIWAEEDKYSLHRFKADESYQVGRGPHLGKDMGPIESYLSIDEVIRVAKLSGADAIHPGYGLLSESPEFAEACAENGIIFIGPRPDTMRRLGNKVAARNLAIEVGVPVVPATEPLPDDMKAVAEMAAAIGYPVMLKASWGGGGRGMRAIRSADDLAREVTEAKREAKAAFGKDEVYLEKLVERARHVEVQVLGDTHGNTVHLFERDCSIQRRNQKVVERAPAPYLDAAKRGELCGYALKIADATSYVGAGTVEFLMDADTGAFYFIEVNPRIQVEHTVTEEVTGIDIVKAQIHILDGAAIGTPESGVPARADIRLNGHALQCRITTEDPEQNFIPDYGRITAYRGATGFGIRLDGGTAYSGAVITRFYDPLLEKVTAWAPTPGEAIARMDRALREFRIRGVATNLTFLEAIVGHPAFRDNSYTTRFIDETPELFTQVKRQDRATKLLNYIADVSVNGHPEARGRPLPAADAAAPVLPFVGGDVPDGTRQLLDELGPQKFGRWMRDQTQVLVTDTTMRDGHQSLLATRMRTHDIARVAGAYARALPQLLSLECWGGATFDVAMRFLTEDPWERLDLVRKGAPNLLLQMLLRGANGVGYTNYPDNVVRHFVRQAAAGGIDLFRVFDCLNWVENMRVAMDAVCEEGKLCEAAICYTGDIADPARAKYDLKYYVSLTEELEAAGAHIIAVKDMAGLLKPSAARVLFKALREATDLPIHFHTHDTSGIAAATVLAAVESGVDAIDAAMDAFSGNTSQPCLGSIVEALKGSERDPGLDPEWIRRISFYWEAVRNQYAAFESDLKGPASEVYLHEMPGGQFTNLKEQARSLGLEARWHEVAQAYHDVNLMFGDIVKVTPSSKVVGDMALMMVSQDLTVADVENPARDIAFPDSVVAMLRGDLGQPPGGWPAPLQKKALKGDKPITARPGSLLADADLDVARGEAQEKIGRDISEFEFASWLMYPKVFSDFAAAQESYGPVSVLPTPTYFYGMKPEDEIFVDIERGKTLVVRCLAIGETDEKGMVTVFFELNGQPRRVKVPDRAHGASNGKARRKAEAGNEAHVAAPMPGVVSTLAVAAGQVVKAGDVLLSIEAMKMETALHAERDGTIAEVLVAAGDQIDAKDLLVTYAEAG</sequence>